<accession>A0ACB9ZM95</accession>
<dbReference type="Proteomes" id="UP001060085">
    <property type="component" value="Linkage Group LG08"/>
</dbReference>
<proteinExistence type="predicted"/>
<keyword evidence="2" id="KW-1185">Reference proteome</keyword>
<evidence type="ECO:0000313" key="1">
    <source>
        <dbReference type="EMBL" id="KAI5648723.1"/>
    </source>
</evidence>
<comment type="caution">
    <text evidence="1">The sequence shown here is derived from an EMBL/GenBank/DDBJ whole genome shotgun (WGS) entry which is preliminary data.</text>
</comment>
<protein>
    <submittedName>
        <fullName evidence="1">Uncharacterized protein</fullName>
    </submittedName>
</protein>
<sequence length="882" mass="102991">MDELFGQIDYRSKSDAIVMRLLRSAMDKAHENVQSMNGPMEFLHERSKFYELAAILVEGGLNIVQEEADIQEPSREKILTDLMEIKDWLQRRNAEMRLLITEKDKELLERMENELKLRQTLELNERELVHLREKEEQLQRSKSEGFQEFHRTGDVHVLHKGGAGGGDIRALKNSVDQQFWNIKQKLEDEKNSIKHKMRKTISNVSDSELYSKLSALAVEDDHLTRDDHFSGVKSLCSTLNPGKYNIMIRQMSSDIDILKGTFDIAFGRMENVALIPLEKRWKMIIERDTILVSIKGFIRDVQKIFDAEFNKERNHHIPNGFCREKWSGLIDNMKELAEELKDLCSRNKAQSCSSPSSDMRRTVSEPLPFVPFKQEEVQETNGNGSHFVAKMIMNHESIIQKHRIEWSWLTKEMLRGKDSSSVKIDKENDDEVESRIQNAIRKLHDIIEWNDNLGDEKGDLDHTDEISQLVEERDCLNLQILLIEEIYLLLIDGFMRNQKDLIDDHSQLNTKAGELEEKMLLQRLDYTLREDVHAIYMQETNKEWNQYAEFDARGFLLQEEIYKLALHESLKDMKRQVEVKDSETFLDAIESLIREDVYIVYLREVSKTWKTKRDEYDIEMSIRKDIIQFFLVEMMKEANAITIKRESEILDRINISNKNCMIESVGSILENCEEGDGYLSTQTDIFSPYEDTDKDKTKHWLLTDGEKLETVLQEVKASKALLLMLDYNSTRLIDAVAVESERHNTYCLEETEMLQQLDQSVLSPIIGFQQALVDFKHMIHSNLESKSFRIEKLKQQIEELVEPVALIRERKLLYKKAFITRSQNLLLAENEVDLLGNQVEKLMSLLQRIYLILNQNSIALSSYFGVFDVLNLIKREFNEGVA</sequence>
<reference evidence="2" key="1">
    <citation type="journal article" date="2023" name="Nat. Plants">
        <title>Single-cell RNA sequencing provides a high-resolution roadmap for understanding the multicellular compartmentation of specialized metabolism.</title>
        <authorList>
            <person name="Sun S."/>
            <person name="Shen X."/>
            <person name="Li Y."/>
            <person name="Li Y."/>
            <person name="Wang S."/>
            <person name="Li R."/>
            <person name="Zhang H."/>
            <person name="Shen G."/>
            <person name="Guo B."/>
            <person name="Wei J."/>
            <person name="Xu J."/>
            <person name="St-Pierre B."/>
            <person name="Chen S."/>
            <person name="Sun C."/>
        </authorList>
    </citation>
    <scope>NUCLEOTIDE SEQUENCE [LARGE SCALE GENOMIC DNA]</scope>
</reference>
<organism evidence="1 2">
    <name type="scientific">Catharanthus roseus</name>
    <name type="common">Madagascar periwinkle</name>
    <name type="synonym">Vinca rosea</name>
    <dbReference type="NCBI Taxonomy" id="4058"/>
    <lineage>
        <taxon>Eukaryota</taxon>
        <taxon>Viridiplantae</taxon>
        <taxon>Streptophyta</taxon>
        <taxon>Embryophyta</taxon>
        <taxon>Tracheophyta</taxon>
        <taxon>Spermatophyta</taxon>
        <taxon>Magnoliopsida</taxon>
        <taxon>eudicotyledons</taxon>
        <taxon>Gunneridae</taxon>
        <taxon>Pentapetalae</taxon>
        <taxon>asterids</taxon>
        <taxon>lamiids</taxon>
        <taxon>Gentianales</taxon>
        <taxon>Apocynaceae</taxon>
        <taxon>Rauvolfioideae</taxon>
        <taxon>Vinceae</taxon>
        <taxon>Catharanthinae</taxon>
        <taxon>Catharanthus</taxon>
    </lineage>
</organism>
<gene>
    <name evidence="1" type="ORF">M9H77_34728</name>
</gene>
<dbReference type="EMBL" id="CM044708">
    <property type="protein sequence ID" value="KAI5648723.1"/>
    <property type="molecule type" value="Genomic_DNA"/>
</dbReference>
<evidence type="ECO:0000313" key="2">
    <source>
        <dbReference type="Proteomes" id="UP001060085"/>
    </source>
</evidence>
<name>A0ACB9ZM95_CATRO</name>